<organism evidence="2 3">
    <name type="scientific">Balneatrix alpica</name>
    <dbReference type="NCBI Taxonomy" id="75684"/>
    <lineage>
        <taxon>Bacteria</taxon>
        <taxon>Pseudomonadati</taxon>
        <taxon>Pseudomonadota</taxon>
        <taxon>Gammaproteobacteria</taxon>
        <taxon>Oceanospirillales</taxon>
        <taxon>Balneatrichaceae</taxon>
        <taxon>Balneatrix</taxon>
    </lineage>
</organism>
<reference evidence="2 3" key="1">
    <citation type="submission" date="2024-09" db="EMBL/GenBank/DDBJ databases">
        <authorList>
            <person name="Sun Q."/>
            <person name="Mori K."/>
        </authorList>
    </citation>
    <scope>NUCLEOTIDE SEQUENCE [LARGE SCALE GENOMIC DNA]</scope>
    <source>
        <strain evidence="2 3">ATCC 51285</strain>
    </source>
</reference>
<dbReference type="Proteomes" id="UP001589628">
    <property type="component" value="Unassembled WGS sequence"/>
</dbReference>
<keyword evidence="1" id="KW-1133">Transmembrane helix</keyword>
<feature type="transmembrane region" description="Helical" evidence="1">
    <location>
        <begin position="89"/>
        <end position="107"/>
    </location>
</feature>
<feature type="transmembrane region" description="Helical" evidence="1">
    <location>
        <begin position="40"/>
        <end position="60"/>
    </location>
</feature>
<dbReference type="InterPro" id="IPR008407">
    <property type="entry name" value="Brnchd-chn_aa_trnsp_AzlD"/>
</dbReference>
<comment type="caution">
    <text evidence="2">The sequence shown here is derived from an EMBL/GenBank/DDBJ whole genome shotgun (WGS) entry which is preliminary data.</text>
</comment>
<protein>
    <submittedName>
        <fullName evidence="2">AzlD domain-containing protein</fullName>
    </submittedName>
</protein>
<proteinExistence type="predicted"/>
<dbReference type="RefSeq" id="WP_027313757.1">
    <property type="nucleotide sequence ID" value="NZ_JAUESS010000005.1"/>
</dbReference>
<feature type="transmembrane region" description="Helical" evidence="1">
    <location>
        <begin position="6"/>
        <end position="28"/>
    </location>
</feature>
<dbReference type="Pfam" id="PF05437">
    <property type="entry name" value="AzlD"/>
    <property type="match status" value="1"/>
</dbReference>
<dbReference type="EMBL" id="JBHLZN010000001">
    <property type="protein sequence ID" value="MFB9885684.1"/>
    <property type="molecule type" value="Genomic_DNA"/>
</dbReference>
<gene>
    <name evidence="2" type="ORF">ACFFLH_04590</name>
</gene>
<keyword evidence="1" id="KW-0812">Transmembrane</keyword>
<keyword evidence="3" id="KW-1185">Reference proteome</keyword>
<evidence type="ECO:0000313" key="2">
    <source>
        <dbReference type="EMBL" id="MFB9885684.1"/>
    </source>
</evidence>
<sequence length="108" mass="12215">MSELGLAWLLLGMALLTFLPRLLPLLMADRLRLPTLLREALEYVPLAVLTILVVQTAFIQQGQLNLHWRNPYLLALLLTLVVAVWRRHLLTSMAAGVAGFIVLKWFSL</sequence>
<name>A0ABV5Z8T1_9GAMM</name>
<keyword evidence="1" id="KW-0472">Membrane</keyword>
<evidence type="ECO:0000256" key="1">
    <source>
        <dbReference type="SAM" id="Phobius"/>
    </source>
</evidence>
<evidence type="ECO:0000313" key="3">
    <source>
        <dbReference type="Proteomes" id="UP001589628"/>
    </source>
</evidence>
<accession>A0ABV5Z8T1</accession>